<evidence type="ECO:0000256" key="2">
    <source>
        <dbReference type="ARBA" id="ARBA00022448"/>
    </source>
</evidence>
<dbReference type="InterPro" id="IPR010530">
    <property type="entry name" value="B12D"/>
</dbReference>
<dbReference type="GO" id="GO:0005829">
    <property type="term" value="C:cytosol"/>
    <property type="evidence" value="ECO:0007669"/>
    <property type="project" value="TreeGrafter"/>
</dbReference>
<dbReference type="OrthoDB" id="870at2759"/>
<dbReference type="PROSITE" id="PS00990">
    <property type="entry name" value="CLAT_ADAPTOR_M_1"/>
    <property type="match status" value="1"/>
</dbReference>
<dbReference type="PANTHER" id="PTHR42686:SF1">
    <property type="entry name" value="GH17980P-RELATED"/>
    <property type="match status" value="1"/>
</dbReference>
<name>A0A409VJ37_9AGAR</name>
<keyword evidence="5" id="KW-0812">Transmembrane</keyword>
<proteinExistence type="predicted"/>
<dbReference type="InterPro" id="IPR044480">
    <property type="entry name" value="Ara2-like"/>
</dbReference>
<dbReference type="InterPro" id="IPR028565">
    <property type="entry name" value="MHD"/>
</dbReference>
<dbReference type="InParanoid" id="A0A409VJ37"/>
<evidence type="ECO:0000256" key="4">
    <source>
        <dbReference type="ARBA" id="ARBA00023136"/>
    </source>
</evidence>
<dbReference type="GO" id="GO:0016192">
    <property type="term" value="P:vesicle-mediated transport"/>
    <property type="evidence" value="ECO:0007669"/>
    <property type="project" value="InterPro"/>
</dbReference>
<evidence type="ECO:0000256" key="5">
    <source>
        <dbReference type="SAM" id="Phobius"/>
    </source>
</evidence>
<dbReference type="Pfam" id="PF06522">
    <property type="entry name" value="B12D"/>
    <property type="match status" value="1"/>
</dbReference>
<evidence type="ECO:0000313" key="7">
    <source>
        <dbReference type="EMBL" id="PPQ66282.1"/>
    </source>
</evidence>
<dbReference type="InterPro" id="IPR036168">
    <property type="entry name" value="AP2_Mu_C_sf"/>
</dbReference>
<dbReference type="SUPFAM" id="SSF51430">
    <property type="entry name" value="NAD(P)-linked oxidoreductase"/>
    <property type="match status" value="1"/>
</dbReference>
<dbReference type="PANTHER" id="PTHR42686">
    <property type="entry name" value="GH17980P-RELATED"/>
    <property type="match status" value="1"/>
</dbReference>
<dbReference type="GO" id="GO:0030131">
    <property type="term" value="C:clathrin adaptor complex"/>
    <property type="evidence" value="ECO:0007669"/>
    <property type="project" value="InterPro"/>
</dbReference>
<dbReference type="GO" id="GO:0012505">
    <property type="term" value="C:endomembrane system"/>
    <property type="evidence" value="ECO:0007669"/>
    <property type="project" value="UniProtKB-SubCell"/>
</dbReference>
<dbReference type="InterPro" id="IPR036812">
    <property type="entry name" value="NAD(P)_OxRdtase_dom_sf"/>
</dbReference>
<gene>
    <name evidence="7" type="ORF">CVT26_010966</name>
</gene>
<keyword evidence="4 5" id="KW-0472">Membrane</keyword>
<sequence length="963" mass="105662">MPQPAPLRKTFLKNWFAIEAIPIYVIIGGVITGASWYVYRLATGPTVVWTKNNPTPWNTIKPDEGTKLLSVNQKFDKRCLEPRQVVKRLYISRILFLMSLPTFERVPENEEIDFPIPGPLVPILDGPMELPVIIFGAGTFAGQYNSEDYLASTTPLRTVRLALRYGIRAIDTSPYYGPSEIVLGNALSALREEFPRSCYKLMTKCGRYGVSNFDYSPTTIRESVKRSLQRLHTDYLDTVYLHDVEFVATRVTPRPTGNPTAALAEDAAAYGLAPGDEAKVHGEGDQKILDAFHELQKLKEEGFVKNIGITGFPLPTLLRLAILILNTSPYKPLDVLLSYSHLCLQNSTLLDFVPHFYQRAKVGQVVAASPLSMGMLTATPPKWHPAPPELKQAVIDSTATWKGDYPNLAVGYSIRKAASAEKPLPLVTGFTSLREVHECVKAWREVDGETGDSERRVGETVARKVFEDAGLNQENKVEYGSQSDLVLREHTSSFLSTMGIDGLILLDNNGRPIIQSGFRSTSAAYPLLHVEAVNNALSKASKLGDIDPVIYVAAYNIEDSPSVCCHVQCQDMRILCPISGNVDPLFGFAFLQTFIDILHEYFGTLSSITVKENFDVVYQLLEETLDAGGHPLTTSPNALRDIVLPPSLLNKLLSVAGANINATINSGAHLGSAGGPFSSPIPWRKAGLRYTNNEIYFDMIEELRAVVNRNGVPLSSNVFGKIETNAKLSGTPDCLLSFTNPKQVIYAGLHLSSLSRWSRDKTFSFVPPDGRFILAEYRYAPNASTVSTAAAPAIARDNVPVPFVLKTNFDLQDDSGSFDVTLTSRLSTRPLENVVVELNLGNGASGIKCIAARGTGGLGHGGVGAYDTGIGGNSGASWAFDSRKRVLKWEISNVPPSSSWNLRGSFSTPSIAPRPAHALHVRFEIQSYTFSSLKVEQLKITGETYKPYKGVRGRALGNVEWRW</sequence>
<accession>A0A409VJ37</accession>
<feature type="domain" description="MHD" evidence="6">
    <location>
        <begin position="692"/>
        <end position="963"/>
    </location>
</feature>
<evidence type="ECO:0000259" key="6">
    <source>
        <dbReference type="PROSITE" id="PS51072"/>
    </source>
</evidence>
<keyword evidence="8" id="KW-1185">Reference proteome</keyword>
<dbReference type="Pfam" id="PF00928">
    <property type="entry name" value="Adap_comp_sub"/>
    <property type="match status" value="1"/>
</dbReference>
<keyword evidence="3" id="KW-0653">Protein transport</keyword>
<dbReference type="InterPro" id="IPR011012">
    <property type="entry name" value="Longin-like_dom_sf"/>
</dbReference>
<keyword evidence="5" id="KW-1133">Transmembrane helix</keyword>
<dbReference type="AlphaFoldDB" id="A0A409VJ37"/>
<dbReference type="Gene3D" id="3.20.20.100">
    <property type="entry name" value="NADP-dependent oxidoreductase domain"/>
    <property type="match status" value="1"/>
</dbReference>
<comment type="subcellular location">
    <subcellularLocation>
        <location evidence="1">Endomembrane system</location>
    </subcellularLocation>
</comment>
<dbReference type="EMBL" id="NHYE01005634">
    <property type="protein sequence ID" value="PPQ66282.1"/>
    <property type="molecule type" value="Genomic_DNA"/>
</dbReference>
<dbReference type="CDD" id="cd19164">
    <property type="entry name" value="AKR_ARA2"/>
    <property type="match status" value="1"/>
</dbReference>
<keyword evidence="2" id="KW-0813">Transport</keyword>
<dbReference type="GO" id="GO:0006886">
    <property type="term" value="P:intracellular protein transport"/>
    <property type="evidence" value="ECO:0007669"/>
    <property type="project" value="InterPro"/>
</dbReference>
<dbReference type="GO" id="GO:0045290">
    <property type="term" value="F:D-arabinose 1-dehydrogenase [NAD(P)+] activity"/>
    <property type="evidence" value="ECO:0007669"/>
    <property type="project" value="InterPro"/>
</dbReference>
<dbReference type="InterPro" id="IPR018240">
    <property type="entry name" value="Clathrin_mu_CS"/>
</dbReference>
<dbReference type="Proteomes" id="UP000284706">
    <property type="component" value="Unassembled WGS sequence"/>
</dbReference>
<reference evidence="7 8" key="1">
    <citation type="journal article" date="2018" name="Evol. Lett.">
        <title>Horizontal gene cluster transfer increased hallucinogenic mushroom diversity.</title>
        <authorList>
            <person name="Reynolds H.T."/>
            <person name="Vijayakumar V."/>
            <person name="Gluck-Thaler E."/>
            <person name="Korotkin H.B."/>
            <person name="Matheny P.B."/>
            <person name="Slot J.C."/>
        </authorList>
    </citation>
    <scope>NUCLEOTIDE SEQUENCE [LARGE SCALE GENOMIC DNA]</scope>
    <source>
        <strain evidence="7 8">SRW20</strain>
    </source>
</reference>
<dbReference type="GO" id="GO:0070485">
    <property type="term" value="P:dehydro-D-arabinono-1,4-lactone biosynthetic process"/>
    <property type="evidence" value="ECO:0007669"/>
    <property type="project" value="TreeGrafter"/>
</dbReference>
<evidence type="ECO:0000313" key="8">
    <source>
        <dbReference type="Proteomes" id="UP000284706"/>
    </source>
</evidence>
<dbReference type="InterPro" id="IPR023210">
    <property type="entry name" value="NADP_OxRdtase_dom"/>
</dbReference>
<dbReference type="STRING" id="231916.A0A409VJ37"/>
<dbReference type="InterPro" id="IPR020471">
    <property type="entry name" value="AKR"/>
</dbReference>
<dbReference type="Gene3D" id="3.30.450.60">
    <property type="match status" value="1"/>
</dbReference>
<protein>
    <recommendedName>
        <fullName evidence="6">MHD domain-containing protein</fullName>
    </recommendedName>
</protein>
<dbReference type="Pfam" id="PF00248">
    <property type="entry name" value="Aldo_ket_red"/>
    <property type="match status" value="1"/>
</dbReference>
<evidence type="ECO:0000256" key="1">
    <source>
        <dbReference type="ARBA" id="ARBA00004308"/>
    </source>
</evidence>
<comment type="caution">
    <text evidence="7">The sequence shown here is derived from an EMBL/GenBank/DDBJ whole genome shotgun (WGS) entry which is preliminary data.</text>
</comment>
<dbReference type="CDD" id="cd09252">
    <property type="entry name" value="AP-3_Mu3_Cterm"/>
    <property type="match status" value="1"/>
</dbReference>
<dbReference type="CDD" id="cd14837">
    <property type="entry name" value="AP3_Mu_N"/>
    <property type="match status" value="1"/>
</dbReference>
<organism evidence="7 8">
    <name type="scientific">Gymnopilus dilepis</name>
    <dbReference type="NCBI Taxonomy" id="231916"/>
    <lineage>
        <taxon>Eukaryota</taxon>
        <taxon>Fungi</taxon>
        <taxon>Dikarya</taxon>
        <taxon>Basidiomycota</taxon>
        <taxon>Agaricomycotina</taxon>
        <taxon>Agaricomycetes</taxon>
        <taxon>Agaricomycetidae</taxon>
        <taxon>Agaricales</taxon>
        <taxon>Agaricineae</taxon>
        <taxon>Hymenogastraceae</taxon>
        <taxon>Gymnopilus</taxon>
    </lineage>
</organism>
<dbReference type="Gene3D" id="2.60.40.1170">
    <property type="entry name" value="Mu homology domain, subdomain B"/>
    <property type="match status" value="2"/>
</dbReference>
<evidence type="ECO:0000256" key="3">
    <source>
        <dbReference type="ARBA" id="ARBA00022927"/>
    </source>
</evidence>
<feature type="transmembrane region" description="Helical" evidence="5">
    <location>
        <begin position="21"/>
        <end position="39"/>
    </location>
</feature>
<dbReference type="PROSITE" id="PS51072">
    <property type="entry name" value="MHD"/>
    <property type="match status" value="1"/>
</dbReference>
<dbReference type="SUPFAM" id="SSF64356">
    <property type="entry name" value="SNARE-like"/>
    <property type="match status" value="1"/>
</dbReference>
<dbReference type="SUPFAM" id="SSF49447">
    <property type="entry name" value="Second domain of Mu2 adaptin subunit (ap50) of ap2 adaptor"/>
    <property type="match status" value="1"/>
</dbReference>